<evidence type="ECO:0000256" key="5">
    <source>
        <dbReference type="ARBA" id="ARBA00022801"/>
    </source>
</evidence>
<dbReference type="CDD" id="cd01285">
    <property type="entry name" value="nucleoside_deaminase"/>
    <property type="match status" value="1"/>
</dbReference>
<dbReference type="Gene3D" id="3.40.140.10">
    <property type="entry name" value="Cytidine Deaminase, domain 2"/>
    <property type="match status" value="1"/>
</dbReference>
<name>A0A3N5C4B8_9BACI</name>
<evidence type="ECO:0000313" key="11">
    <source>
        <dbReference type="Proteomes" id="UP000276443"/>
    </source>
</evidence>
<dbReference type="InterPro" id="IPR016193">
    <property type="entry name" value="Cytidine_deaminase-like"/>
</dbReference>
<dbReference type="GO" id="GO:0002100">
    <property type="term" value="P:tRNA wobble adenosine to inosine editing"/>
    <property type="evidence" value="ECO:0007669"/>
    <property type="project" value="UniProtKB-UniRule"/>
</dbReference>
<sequence length="149" mass="16564">MHEEFMNEAILEAKKAEEMNEVPIGAVIVLNGEIIARGFNQRETSQKSDSHAEMLAIQEANQVVGSWRLEDCTLYVTLEPCPMCAGAIVQSRIPEVVYGASDPKAGCAGTLLNLLDESRFNHQASVIRGVLEDQCAKLLKDFFKRLRQK</sequence>
<evidence type="ECO:0000256" key="8">
    <source>
        <dbReference type="HAMAP-Rule" id="MF_00972"/>
    </source>
</evidence>
<reference evidence="10 11" key="1">
    <citation type="submission" date="2018-11" db="EMBL/GenBank/DDBJ databases">
        <title>Genomic Encyclopedia of Type Strains, Phase IV (KMG-IV): sequencing the most valuable type-strain genomes for metagenomic binning, comparative biology and taxonomic classification.</title>
        <authorList>
            <person name="Goeker M."/>
        </authorList>
    </citation>
    <scope>NUCLEOTIDE SEQUENCE [LARGE SCALE GENOMIC DNA]</scope>
    <source>
        <strain evidence="10 11">DSM 18090</strain>
    </source>
</reference>
<dbReference type="InterPro" id="IPR002125">
    <property type="entry name" value="CMP_dCMP_dom"/>
</dbReference>
<dbReference type="GO" id="GO:0008270">
    <property type="term" value="F:zinc ion binding"/>
    <property type="evidence" value="ECO:0007669"/>
    <property type="project" value="UniProtKB-UniRule"/>
</dbReference>
<dbReference type="SUPFAM" id="SSF53927">
    <property type="entry name" value="Cytidine deaminase-like"/>
    <property type="match status" value="1"/>
</dbReference>
<evidence type="ECO:0000256" key="6">
    <source>
        <dbReference type="ARBA" id="ARBA00022833"/>
    </source>
</evidence>
<dbReference type="OrthoDB" id="9802676at2"/>
<dbReference type="PANTHER" id="PTHR11079:SF202">
    <property type="entry name" value="TRNA-SPECIFIC ADENOSINE DEAMINASE"/>
    <property type="match status" value="1"/>
</dbReference>
<keyword evidence="11" id="KW-1185">Reference proteome</keyword>
<evidence type="ECO:0000256" key="2">
    <source>
        <dbReference type="ARBA" id="ARBA00011738"/>
    </source>
</evidence>
<keyword evidence="4 8" id="KW-0479">Metal-binding</keyword>
<dbReference type="EC" id="3.5.4.33" evidence="8"/>
<comment type="similarity">
    <text evidence="1">Belongs to the cytidine and deoxycytidylate deaminase family. ADAT2 subfamily.</text>
</comment>
<feature type="binding site" evidence="8">
    <location>
        <position position="51"/>
    </location>
    <ligand>
        <name>Zn(2+)</name>
        <dbReference type="ChEBI" id="CHEBI:29105"/>
        <note>catalytic</note>
    </ligand>
</feature>
<dbReference type="InterPro" id="IPR058535">
    <property type="entry name" value="MafB19-deam"/>
</dbReference>
<dbReference type="Proteomes" id="UP000276443">
    <property type="component" value="Unassembled WGS sequence"/>
</dbReference>
<dbReference type="Pfam" id="PF14437">
    <property type="entry name" value="MafB19-deam"/>
    <property type="match status" value="1"/>
</dbReference>
<dbReference type="PROSITE" id="PS51747">
    <property type="entry name" value="CYT_DCMP_DEAMINASES_2"/>
    <property type="match status" value="1"/>
</dbReference>
<dbReference type="HAMAP" id="MF_00972">
    <property type="entry name" value="tRNA_aden_deaminase"/>
    <property type="match status" value="1"/>
</dbReference>
<comment type="cofactor">
    <cofactor evidence="8">
        <name>Zn(2+)</name>
        <dbReference type="ChEBI" id="CHEBI:29105"/>
    </cofactor>
    <text evidence="8">Binds 1 zinc ion per subunit.</text>
</comment>
<feature type="binding site" evidence="8">
    <location>
        <position position="81"/>
    </location>
    <ligand>
        <name>Zn(2+)</name>
        <dbReference type="ChEBI" id="CHEBI:29105"/>
        <note>catalytic</note>
    </ligand>
</feature>
<evidence type="ECO:0000256" key="3">
    <source>
        <dbReference type="ARBA" id="ARBA00022694"/>
    </source>
</evidence>
<dbReference type="FunFam" id="3.40.140.10:FF:000005">
    <property type="entry name" value="tRNA-specific adenosine deaminase"/>
    <property type="match status" value="1"/>
</dbReference>
<accession>A0A3N5C4B8</accession>
<feature type="binding site" evidence="8">
    <location>
        <position position="84"/>
    </location>
    <ligand>
        <name>Zn(2+)</name>
        <dbReference type="ChEBI" id="CHEBI:29105"/>
        <note>catalytic</note>
    </ligand>
</feature>
<evidence type="ECO:0000256" key="4">
    <source>
        <dbReference type="ARBA" id="ARBA00022723"/>
    </source>
</evidence>
<dbReference type="InterPro" id="IPR028883">
    <property type="entry name" value="tRNA_aden_deaminase"/>
</dbReference>
<dbReference type="EMBL" id="RKRF01000011">
    <property type="protein sequence ID" value="RPF51171.1"/>
    <property type="molecule type" value="Genomic_DNA"/>
</dbReference>
<keyword evidence="3 8" id="KW-0819">tRNA processing</keyword>
<evidence type="ECO:0000256" key="1">
    <source>
        <dbReference type="ARBA" id="ARBA00010669"/>
    </source>
</evidence>
<comment type="subunit">
    <text evidence="2 8">Homodimer.</text>
</comment>
<dbReference type="InterPro" id="IPR016192">
    <property type="entry name" value="APOBEC/CMP_deaminase_Zn-bd"/>
</dbReference>
<feature type="domain" description="CMP/dCMP-type deaminase" evidence="9">
    <location>
        <begin position="1"/>
        <end position="109"/>
    </location>
</feature>
<keyword evidence="5 8" id="KW-0378">Hydrolase</keyword>
<evidence type="ECO:0000256" key="7">
    <source>
        <dbReference type="ARBA" id="ARBA00048045"/>
    </source>
</evidence>
<protein>
    <recommendedName>
        <fullName evidence="8">tRNA-specific adenosine deaminase</fullName>
        <ecNumber evidence="8">3.5.4.33</ecNumber>
    </recommendedName>
</protein>
<keyword evidence="6 8" id="KW-0862">Zinc</keyword>
<comment type="catalytic activity">
    <reaction evidence="7 8">
        <text>adenosine(34) in tRNA + H2O + H(+) = inosine(34) in tRNA + NH4(+)</text>
        <dbReference type="Rhea" id="RHEA:43168"/>
        <dbReference type="Rhea" id="RHEA-COMP:10373"/>
        <dbReference type="Rhea" id="RHEA-COMP:10374"/>
        <dbReference type="ChEBI" id="CHEBI:15377"/>
        <dbReference type="ChEBI" id="CHEBI:15378"/>
        <dbReference type="ChEBI" id="CHEBI:28938"/>
        <dbReference type="ChEBI" id="CHEBI:74411"/>
        <dbReference type="ChEBI" id="CHEBI:82852"/>
        <dbReference type="EC" id="3.5.4.33"/>
    </reaction>
</comment>
<gene>
    <name evidence="8" type="primary">tadA</name>
    <name evidence="10" type="ORF">EDC24_2440</name>
</gene>
<dbReference type="PANTHER" id="PTHR11079">
    <property type="entry name" value="CYTOSINE DEAMINASE FAMILY MEMBER"/>
    <property type="match status" value="1"/>
</dbReference>
<dbReference type="PROSITE" id="PS00903">
    <property type="entry name" value="CYT_DCMP_DEAMINASES_1"/>
    <property type="match status" value="1"/>
</dbReference>
<comment type="function">
    <text evidence="8">Catalyzes the deamination of adenosine to inosine at the wobble position 34 of tRNA(Arg2).</text>
</comment>
<evidence type="ECO:0000259" key="9">
    <source>
        <dbReference type="PROSITE" id="PS51747"/>
    </source>
</evidence>
<evidence type="ECO:0000313" key="10">
    <source>
        <dbReference type="EMBL" id="RPF51171.1"/>
    </source>
</evidence>
<feature type="active site" description="Proton donor" evidence="8">
    <location>
        <position position="53"/>
    </location>
</feature>
<dbReference type="NCBIfam" id="NF008113">
    <property type="entry name" value="PRK10860.1"/>
    <property type="match status" value="1"/>
</dbReference>
<dbReference type="AlphaFoldDB" id="A0A3N5C4B8"/>
<comment type="caution">
    <text evidence="10">The sequence shown here is derived from an EMBL/GenBank/DDBJ whole genome shotgun (WGS) entry which is preliminary data.</text>
</comment>
<dbReference type="GO" id="GO:0052717">
    <property type="term" value="F:tRNA-specific adenosine-34 deaminase activity"/>
    <property type="evidence" value="ECO:0007669"/>
    <property type="project" value="UniProtKB-UniRule"/>
</dbReference>
<organism evidence="10 11">
    <name type="scientific">Aquisalibacillus elongatus</name>
    <dbReference type="NCBI Taxonomy" id="485577"/>
    <lineage>
        <taxon>Bacteria</taxon>
        <taxon>Bacillati</taxon>
        <taxon>Bacillota</taxon>
        <taxon>Bacilli</taxon>
        <taxon>Bacillales</taxon>
        <taxon>Bacillaceae</taxon>
        <taxon>Aquisalibacillus</taxon>
    </lineage>
</organism>
<proteinExistence type="inferred from homology"/>
<dbReference type="RefSeq" id="WP_124222891.1">
    <property type="nucleotide sequence ID" value="NZ_RKRF01000011.1"/>
</dbReference>